<feature type="transmembrane region" description="Helical" evidence="7">
    <location>
        <begin position="140"/>
        <end position="167"/>
    </location>
</feature>
<feature type="domain" description="TRAP C4-dicarboxylate transport system permease DctM subunit" evidence="8">
    <location>
        <begin position="11"/>
        <end position="426"/>
    </location>
</feature>
<dbReference type="AlphaFoldDB" id="A0A6L8W6C1"/>
<protein>
    <recommendedName>
        <fullName evidence="7">TRAP transporter large permease protein</fullName>
    </recommendedName>
</protein>
<keyword evidence="7" id="KW-0813">Transport</keyword>
<feature type="transmembrane region" description="Helical" evidence="7">
    <location>
        <begin position="225"/>
        <end position="243"/>
    </location>
</feature>
<dbReference type="PIRSF" id="PIRSF006066">
    <property type="entry name" value="HI0050"/>
    <property type="match status" value="1"/>
</dbReference>
<evidence type="ECO:0000259" key="8">
    <source>
        <dbReference type="Pfam" id="PF06808"/>
    </source>
</evidence>
<feature type="transmembrane region" description="Helical" evidence="7">
    <location>
        <begin position="6"/>
        <end position="38"/>
    </location>
</feature>
<comment type="function">
    <text evidence="7">Part of the tripartite ATP-independent periplasmic (TRAP) transport system.</text>
</comment>
<dbReference type="GO" id="GO:0005886">
    <property type="term" value="C:plasma membrane"/>
    <property type="evidence" value="ECO:0007669"/>
    <property type="project" value="UniProtKB-SubCell"/>
</dbReference>
<evidence type="ECO:0000256" key="6">
    <source>
        <dbReference type="ARBA" id="ARBA00023136"/>
    </source>
</evidence>
<feature type="transmembrane region" description="Helical" evidence="7">
    <location>
        <begin position="375"/>
        <end position="394"/>
    </location>
</feature>
<comment type="caution">
    <text evidence="9">The sequence shown here is derived from an EMBL/GenBank/DDBJ whole genome shotgun (WGS) entry which is preliminary data.</text>
</comment>
<feature type="transmembrane region" description="Helical" evidence="7">
    <location>
        <begin position="321"/>
        <end position="338"/>
    </location>
</feature>
<dbReference type="PANTHER" id="PTHR33362">
    <property type="entry name" value="SIALIC ACID TRAP TRANSPORTER PERMEASE PROTEIN SIAT-RELATED"/>
    <property type="match status" value="1"/>
</dbReference>
<comment type="subcellular location">
    <subcellularLocation>
        <location evidence="1 7">Cell inner membrane</location>
        <topology evidence="1 7">Multi-pass membrane protein</topology>
    </subcellularLocation>
</comment>
<gene>
    <name evidence="9" type="ORF">GQE98_08390</name>
</gene>
<keyword evidence="10" id="KW-1185">Reference proteome</keyword>
<evidence type="ECO:0000256" key="5">
    <source>
        <dbReference type="ARBA" id="ARBA00022989"/>
    </source>
</evidence>
<keyword evidence="2" id="KW-1003">Cell membrane</keyword>
<evidence type="ECO:0000256" key="2">
    <source>
        <dbReference type="ARBA" id="ARBA00022475"/>
    </source>
</evidence>
<accession>A0A6L8W6C1</accession>
<dbReference type="EMBL" id="WTUW01000002">
    <property type="protein sequence ID" value="MZR30651.1"/>
    <property type="molecule type" value="Genomic_DNA"/>
</dbReference>
<dbReference type="Proteomes" id="UP000476030">
    <property type="component" value="Unassembled WGS sequence"/>
</dbReference>
<dbReference type="NCBIfam" id="TIGR00786">
    <property type="entry name" value="dctM"/>
    <property type="match status" value="1"/>
</dbReference>
<dbReference type="Pfam" id="PF06808">
    <property type="entry name" value="DctM"/>
    <property type="match status" value="1"/>
</dbReference>
<reference evidence="9 10" key="1">
    <citation type="submission" date="2019-12" db="EMBL/GenBank/DDBJ databases">
        <title>Snethiella sp. nov. sp. isolated from sea sand.</title>
        <authorList>
            <person name="Kim J."/>
            <person name="Jeong S.E."/>
            <person name="Jung H.S."/>
            <person name="Jeon C.O."/>
        </authorList>
    </citation>
    <scope>NUCLEOTIDE SEQUENCE [LARGE SCALE GENOMIC DNA]</scope>
    <source>
        <strain evidence="9 10">DP05</strain>
    </source>
</reference>
<feature type="transmembrane region" description="Helical" evidence="7">
    <location>
        <begin position="99"/>
        <end position="128"/>
    </location>
</feature>
<feature type="transmembrane region" description="Helical" evidence="7">
    <location>
        <begin position="173"/>
        <end position="195"/>
    </location>
</feature>
<organism evidence="9 10">
    <name type="scientific">Sneathiella litorea</name>
    <dbReference type="NCBI Taxonomy" id="2606216"/>
    <lineage>
        <taxon>Bacteria</taxon>
        <taxon>Pseudomonadati</taxon>
        <taxon>Pseudomonadota</taxon>
        <taxon>Alphaproteobacteria</taxon>
        <taxon>Sneathiellales</taxon>
        <taxon>Sneathiellaceae</taxon>
        <taxon>Sneathiella</taxon>
    </lineage>
</organism>
<evidence type="ECO:0000313" key="10">
    <source>
        <dbReference type="Proteomes" id="UP000476030"/>
    </source>
</evidence>
<evidence type="ECO:0000256" key="7">
    <source>
        <dbReference type="RuleBase" id="RU369079"/>
    </source>
</evidence>
<proteinExistence type="inferred from homology"/>
<dbReference type="PANTHER" id="PTHR33362:SF5">
    <property type="entry name" value="C4-DICARBOXYLATE TRAP TRANSPORTER LARGE PERMEASE PROTEIN DCTM"/>
    <property type="match status" value="1"/>
</dbReference>
<keyword evidence="3 7" id="KW-0997">Cell inner membrane</keyword>
<evidence type="ECO:0000313" key="9">
    <source>
        <dbReference type="EMBL" id="MZR30651.1"/>
    </source>
</evidence>
<comment type="subunit">
    <text evidence="7">The complex comprises the extracytoplasmic solute receptor protein and the two transmembrane proteins.</text>
</comment>
<comment type="caution">
    <text evidence="7">Lacks conserved residue(s) required for the propagation of feature annotation.</text>
</comment>
<keyword evidence="4 7" id="KW-0812">Transmembrane</keyword>
<evidence type="ECO:0000256" key="1">
    <source>
        <dbReference type="ARBA" id="ARBA00004429"/>
    </source>
</evidence>
<dbReference type="GO" id="GO:0022857">
    <property type="term" value="F:transmembrane transporter activity"/>
    <property type="evidence" value="ECO:0007669"/>
    <property type="project" value="UniProtKB-UniRule"/>
</dbReference>
<evidence type="ECO:0000256" key="3">
    <source>
        <dbReference type="ARBA" id="ARBA00022519"/>
    </source>
</evidence>
<evidence type="ECO:0000256" key="4">
    <source>
        <dbReference type="ARBA" id="ARBA00022692"/>
    </source>
</evidence>
<feature type="transmembrane region" description="Helical" evidence="7">
    <location>
        <begin position="406"/>
        <end position="430"/>
    </location>
</feature>
<dbReference type="InterPro" id="IPR010656">
    <property type="entry name" value="DctM"/>
</dbReference>
<name>A0A6L8W6C1_9PROT</name>
<dbReference type="InterPro" id="IPR004681">
    <property type="entry name" value="TRAP_DctM"/>
</dbReference>
<comment type="similarity">
    <text evidence="7">Belongs to the TRAP transporter large permease family.</text>
</comment>
<feature type="transmembrane region" description="Helical" evidence="7">
    <location>
        <begin position="59"/>
        <end position="79"/>
    </location>
</feature>
<feature type="transmembrane region" description="Helical" evidence="7">
    <location>
        <begin position="279"/>
        <end position="301"/>
    </location>
</feature>
<dbReference type="RefSeq" id="WP_161315213.1">
    <property type="nucleotide sequence ID" value="NZ_WTUW01000002.1"/>
</dbReference>
<keyword evidence="6 7" id="KW-0472">Membrane</keyword>
<sequence>MSVEAGIISMVILVVMLGIRVPIGIALLSVAFGGLWYLRGFGPSMGALRSIPVDFVSHWTFSAVPMFILMSAVASRAGITTELYKSMRLWFGRLPGGLAIATSFAGAGFAAICGSSLATTAAMGRIAVPEMLRQGYDKGLATGCAAAVGTVGALIPPSIIMVIYALFAEVSVSKMLIAGVVPGLLTTVVYAVMIFTRCTISPKLAPRSDLSGVTLSDKFSSLKRVWPVAVIAVAMVGAIYGGIATATEAGAVGAIATGLVAWSQRSFRMSELREAAIETATTSGALFLIAIGASLLSQYLALTGLPAFLSDHITGLTTNPILIILICCVLYLILGAFLDTLGIMLLTLPILLPIFASAGINEIWAGVILVKMLEIGLLTPPVGMNVFVMSRVVGKEVRLGTIFKGISWFLAAEVVIMALLIAFPELILALPNMMTS</sequence>
<keyword evidence="5 7" id="KW-1133">Transmembrane helix</keyword>